<dbReference type="EMBL" id="VTXP01000005">
    <property type="protein sequence ID" value="NOJ23252.1"/>
    <property type="molecule type" value="Genomic_DNA"/>
</dbReference>
<evidence type="ECO:0000313" key="5">
    <source>
        <dbReference type="Proteomes" id="UP000576645"/>
    </source>
</evidence>
<accession>A0A097QK57</accession>
<dbReference type="EMBL" id="JXXR01000001">
    <property type="protein sequence ID" value="KJY77522.1"/>
    <property type="molecule type" value="Genomic_DNA"/>
</dbReference>
<evidence type="ECO:0000313" key="4">
    <source>
        <dbReference type="Proteomes" id="UP000030081"/>
    </source>
</evidence>
<dbReference type="KEGG" id="vct:JV59_31345"/>
<dbReference type="RefSeq" id="WP_006962210.1">
    <property type="nucleotide sequence ID" value="NZ_CP009264.1"/>
</dbReference>
<dbReference type="STRING" id="190893.BA953_01220"/>
<reference evidence="3 5" key="3">
    <citation type="submission" date="2019-09" db="EMBL/GenBank/DDBJ databases">
        <title>Draft genome sequencing and comparative genomics of hatchery-associated Vibrios.</title>
        <authorList>
            <person name="Kehlet-Delgado H."/>
            <person name="Mueller R.S."/>
        </authorList>
    </citation>
    <scope>NUCLEOTIDE SEQUENCE [LARGE SCALE GENOMIC DNA]</scope>
    <source>
        <strain evidence="3 5">09-121-3</strain>
    </source>
</reference>
<gene>
    <name evidence="3" type="ORF">F0238_10985</name>
    <name evidence="1" type="ORF">IX92_07145</name>
    <name evidence="2" type="ORF">TW71_00370</name>
</gene>
<dbReference type="Proteomes" id="UP000030081">
    <property type="component" value="Chromosome 1"/>
</dbReference>
<proteinExistence type="predicted"/>
<dbReference type="EMBL" id="CP009617">
    <property type="protein sequence ID" value="AIW18833.1"/>
    <property type="molecule type" value="Genomic_DNA"/>
</dbReference>
<evidence type="ECO:0000313" key="1">
    <source>
        <dbReference type="EMBL" id="AIW18833.1"/>
    </source>
</evidence>
<organism evidence="2">
    <name type="scientific">Vibrio coralliilyticus</name>
    <dbReference type="NCBI Taxonomy" id="190893"/>
    <lineage>
        <taxon>Bacteria</taxon>
        <taxon>Pseudomonadati</taxon>
        <taxon>Pseudomonadota</taxon>
        <taxon>Gammaproteobacteria</taxon>
        <taxon>Vibrionales</taxon>
        <taxon>Vibrionaceae</taxon>
        <taxon>Vibrio</taxon>
    </lineage>
</organism>
<evidence type="ECO:0000313" key="2">
    <source>
        <dbReference type="EMBL" id="KJY77522.1"/>
    </source>
</evidence>
<dbReference type="KEGG" id="vcy:IX92_07145"/>
<reference evidence="1 4" key="1">
    <citation type="submission" date="2014-10" db="EMBL/GenBank/DDBJ databases">
        <title>The Complete Genome Sequence for the Shellfish Pathogen Vibrio coralliilyticus RE98 Isolated from a Shellfish Hatchery.</title>
        <authorList>
            <person name="Richards G.P."/>
            <person name="Bono J.L."/>
            <person name="Watson M.A."/>
            <person name="Needleman D.S."/>
        </authorList>
    </citation>
    <scope>NUCLEOTIDE SEQUENCE [LARGE SCALE GENOMIC DNA]</scope>
    <source>
        <strain evidence="1 4">RE98</strain>
    </source>
</reference>
<evidence type="ECO:0000313" key="3">
    <source>
        <dbReference type="EMBL" id="NOJ23252.1"/>
    </source>
</evidence>
<reference evidence="2" key="2">
    <citation type="journal article" date="2015" name="BMC Genomics">
        <title>Genome mining reveals unlocked bioactive potential of marine Gram-negative bacteria.</title>
        <authorList>
            <person name="Machado H."/>
            <person name="Sonnenschein E.C."/>
            <person name="Melchiorsen J."/>
            <person name="Gram L."/>
        </authorList>
    </citation>
    <scope>NUCLEOTIDE SEQUENCE</scope>
    <source>
        <strain evidence="2">S2052</strain>
    </source>
</reference>
<keyword evidence="4" id="KW-1185">Reference proteome</keyword>
<name>A0A097QK57_9VIBR</name>
<sequence>MALSSQEIDLIEQLLHVRKRKEERLQAQWNQLNEQQDKCKHEKQRSYQEWLISREALTNPLQTEDVMDRSQLNQLLGEKRSQYIEERSKADSVEDWHKRIEQLEREKSELWSQKTKLIRGQEKLKEVLDE</sequence>
<protein>
    <submittedName>
        <fullName evidence="2">Uncharacterized protein</fullName>
    </submittedName>
</protein>
<dbReference type="AlphaFoldDB" id="A0A097QK57"/>
<dbReference type="Proteomes" id="UP000576645">
    <property type="component" value="Unassembled WGS sequence"/>
</dbReference>